<evidence type="ECO:0000313" key="4">
    <source>
        <dbReference type="Proteomes" id="UP000198520"/>
    </source>
</evidence>
<dbReference type="GO" id="GO:0009306">
    <property type="term" value="P:protein secretion"/>
    <property type="evidence" value="ECO:0007669"/>
    <property type="project" value="InterPro"/>
</dbReference>
<dbReference type="Gene3D" id="3.40.1690.10">
    <property type="entry name" value="secretion proteins EscU"/>
    <property type="match status" value="1"/>
</dbReference>
<dbReference type="AlphaFoldDB" id="A0A1I2GMN0"/>
<keyword evidence="2" id="KW-0472">Membrane</keyword>
<keyword evidence="3" id="KW-0282">Flagellum</keyword>
<name>A0A1I2GMN0_9MICO</name>
<feature type="compositionally biased region" description="Basic and acidic residues" evidence="1">
    <location>
        <begin position="220"/>
        <end position="232"/>
    </location>
</feature>
<organism evidence="3 4">
    <name type="scientific">Flavimobilis marinus</name>
    <dbReference type="NCBI Taxonomy" id="285351"/>
    <lineage>
        <taxon>Bacteria</taxon>
        <taxon>Bacillati</taxon>
        <taxon>Actinomycetota</taxon>
        <taxon>Actinomycetes</taxon>
        <taxon>Micrococcales</taxon>
        <taxon>Jonesiaceae</taxon>
        <taxon>Flavimobilis</taxon>
    </lineage>
</organism>
<accession>A0A1I2GMN0</accession>
<keyword evidence="2" id="KW-1133">Transmembrane helix</keyword>
<dbReference type="RefSeq" id="WP_093377767.1">
    <property type="nucleotide sequence ID" value="NZ_BNAN01000003.1"/>
</dbReference>
<evidence type="ECO:0000313" key="3">
    <source>
        <dbReference type="EMBL" id="SFF18835.1"/>
    </source>
</evidence>
<dbReference type="GO" id="GO:0005886">
    <property type="term" value="C:plasma membrane"/>
    <property type="evidence" value="ECO:0007669"/>
    <property type="project" value="TreeGrafter"/>
</dbReference>
<dbReference type="Pfam" id="PF01312">
    <property type="entry name" value="Bac_export_2"/>
    <property type="match status" value="1"/>
</dbReference>
<dbReference type="OrthoDB" id="9807950at2"/>
<dbReference type="EMBL" id="FONZ01000003">
    <property type="protein sequence ID" value="SFF18835.1"/>
    <property type="molecule type" value="Genomic_DNA"/>
</dbReference>
<feature type="region of interest" description="Disordered" evidence="1">
    <location>
        <begin position="218"/>
        <end position="243"/>
    </location>
</feature>
<reference evidence="4" key="1">
    <citation type="submission" date="2016-10" db="EMBL/GenBank/DDBJ databases">
        <authorList>
            <person name="Varghese N."/>
            <person name="Submissions S."/>
        </authorList>
    </citation>
    <scope>NUCLEOTIDE SEQUENCE [LARGE SCALE GENOMIC DNA]</scope>
    <source>
        <strain evidence="4">DSM 19083</strain>
    </source>
</reference>
<feature type="region of interest" description="Disordered" evidence="1">
    <location>
        <begin position="1"/>
        <end position="24"/>
    </location>
</feature>
<protein>
    <submittedName>
        <fullName evidence="3">Flagellar biosynthetic protein FlhB</fullName>
    </submittedName>
</protein>
<evidence type="ECO:0000256" key="1">
    <source>
        <dbReference type="SAM" id="MobiDB-lite"/>
    </source>
</evidence>
<dbReference type="PANTHER" id="PTHR30531:SF12">
    <property type="entry name" value="FLAGELLAR BIOSYNTHETIC PROTEIN FLHB"/>
    <property type="match status" value="1"/>
</dbReference>
<dbReference type="SUPFAM" id="SSF160544">
    <property type="entry name" value="EscU C-terminal domain-like"/>
    <property type="match status" value="1"/>
</dbReference>
<feature type="transmembrane region" description="Helical" evidence="2">
    <location>
        <begin position="190"/>
        <end position="210"/>
    </location>
</feature>
<dbReference type="InterPro" id="IPR029025">
    <property type="entry name" value="T3SS_substrate_exporter_C"/>
</dbReference>
<evidence type="ECO:0000256" key="2">
    <source>
        <dbReference type="SAM" id="Phobius"/>
    </source>
</evidence>
<keyword evidence="4" id="KW-1185">Reference proteome</keyword>
<feature type="compositionally biased region" description="Basic and acidic residues" evidence="1">
    <location>
        <begin position="1"/>
        <end position="10"/>
    </location>
</feature>
<sequence length="391" mass="41042">MAEGGQEKTEQATPQRMKKVRAEGGLSKSQDLSAWLGVGAAVVMMPMTLDRGIAAAREQLDVIRDVIASPEPALALQALSGGLGSVLVTLGPMLAAVVVAAIVANAAQGGVHIATKKLKPTFKQFNLVKGLKRTFGGQALWQGVKALLKTAVVGGVLYIAVQDLIPALMTAGGMSISSIITVAGGGLRALLIWAVVAGIVLAIIDVLVVIKRNRKQTKMSKKEVMDEHKQSEGDPQMKGARRSRQLAASRNRMLGAVADADVVVVNPTHVAVALRYEPGKGAPRVVATGKGHVATRIREEAAAHHVTMIADVPLARAIHGACKPGDEIPAELFMAVAQVLAFVMSLKRRGSGQGKFTMPRPVEVPPVPDAATRARQAREARARARAQAMAA</sequence>
<feature type="transmembrane region" description="Helical" evidence="2">
    <location>
        <begin position="86"/>
        <end position="107"/>
    </location>
</feature>
<dbReference type="PRINTS" id="PR00950">
    <property type="entry name" value="TYPE3IMSPROT"/>
</dbReference>
<dbReference type="PANTHER" id="PTHR30531">
    <property type="entry name" value="FLAGELLAR BIOSYNTHETIC PROTEIN FLHB"/>
    <property type="match status" value="1"/>
</dbReference>
<dbReference type="STRING" id="285351.SAMN04488035_1877"/>
<keyword evidence="3" id="KW-0969">Cilium</keyword>
<gene>
    <name evidence="3" type="ORF">SAMN04488035_1877</name>
</gene>
<dbReference type="Proteomes" id="UP000198520">
    <property type="component" value="Unassembled WGS sequence"/>
</dbReference>
<dbReference type="InterPro" id="IPR006135">
    <property type="entry name" value="T3SS_substrate_exporter"/>
</dbReference>
<feature type="region of interest" description="Disordered" evidence="1">
    <location>
        <begin position="353"/>
        <end position="376"/>
    </location>
</feature>
<keyword evidence="3" id="KW-0966">Cell projection</keyword>
<proteinExistence type="predicted"/>
<keyword evidence="2" id="KW-0812">Transmembrane</keyword>